<evidence type="ECO:0000256" key="4">
    <source>
        <dbReference type="ARBA" id="ARBA00022605"/>
    </source>
</evidence>
<evidence type="ECO:0000259" key="10">
    <source>
        <dbReference type="Pfam" id="PF00218"/>
    </source>
</evidence>
<dbReference type="RefSeq" id="WP_184192526.1">
    <property type="nucleotide sequence ID" value="NZ_JACHGW010000001.1"/>
</dbReference>
<dbReference type="FunFam" id="3.20.20.70:FF:000024">
    <property type="entry name" value="Indole-3-glycerol phosphate synthase"/>
    <property type="match status" value="1"/>
</dbReference>
<evidence type="ECO:0000256" key="9">
    <source>
        <dbReference type="HAMAP-Rule" id="MF_00134"/>
    </source>
</evidence>
<feature type="domain" description="Indole-3-glycerol phosphate synthase" evidence="10">
    <location>
        <begin position="5"/>
        <end position="262"/>
    </location>
</feature>
<comment type="catalytic activity">
    <reaction evidence="1 9">
        <text>1-(2-carboxyphenylamino)-1-deoxy-D-ribulose 5-phosphate + H(+) = (1S,2R)-1-C-(indol-3-yl)glycerol 3-phosphate + CO2 + H2O</text>
        <dbReference type="Rhea" id="RHEA:23476"/>
        <dbReference type="ChEBI" id="CHEBI:15377"/>
        <dbReference type="ChEBI" id="CHEBI:15378"/>
        <dbReference type="ChEBI" id="CHEBI:16526"/>
        <dbReference type="ChEBI" id="CHEBI:58613"/>
        <dbReference type="ChEBI" id="CHEBI:58866"/>
        <dbReference type="EC" id="4.1.1.48"/>
    </reaction>
</comment>
<dbReference type="HAMAP" id="MF_00134_A">
    <property type="entry name" value="IGPS_A"/>
    <property type="match status" value="1"/>
</dbReference>
<dbReference type="GO" id="GO:0000162">
    <property type="term" value="P:L-tryptophan biosynthetic process"/>
    <property type="evidence" value="ECO:0007669"/>
    <property type="project" value="UniProtKB-UniRule"/>
</dbReference>
<evidence type="ECO:0000256" key="1">
    <source>
        <dbReference type="ARBA" id="ARBA00001633"/>
    </source>
</evidence>
<dbReference type="EMBL" id="JACHGW010000001">
    <property type="protein sequence ID" value="MBB6048904.1"/>
    <property type="molecule type" value="Genomic_DNA"/>
</dbReference>
<dbReference type="HAMAP" id="MF_00134_B">
    <property type="entry name" value="IGPS_B"/>
    <property type="match status" value="1"/>
</dbReference>
<accession>A0A7W9W3Z4</accession>
<evidence type="ECO:0000313" key="12">
    <source>
        <dbReference type="Proteomes" id="UP000520814"/>
    </source>
</evidence>
<reference evidence="11 12" key="1">
    <citation type="submission" date="2020-08" db="EMBL/GenBank/DDBJ databases">
        <title>Genomic Encyclopedia of Type Strains, Phase IV (KMG-IV): sequencing the most valuable type-strain genomes for metagenomic binning, comparative biology and taxonomic classification.</title>
        <authorList>
            <person name="Goeker M."/>
        </authorList>
    </citation>
    <scope>NUCLEOTIDE SEQUENCE [LARGE SCALE GENOMIC DNA]</scope>
    <source>
        <strain evidence="11 12">DSM 23562</strain>
    </source>
</reference>
<comment type="pathway">
    <text evidence="2 9">Amino-acid biosynthesis; L-tryptophan biosynthesis; L-tryptophan from chorismate: step 4/5.</text>
</comment>
<dbReference type="InterPro" id="IPR011060">
    <property type="entry name" value="RibuloseP-bd_barrel"/>
</dbReference>
<organism evidence="11 12">
    <name type="scientific">Armatimonas rosea</name>
    <dbReference type="NCBI Taxonomy" id="685828"/>
    <lineage>
        <taxon>Bacteria</taxon>
        <taxon>Bacillati</taxon>
        <taxon>Armatimonadota</taxon>
        <taxon>Armatimonadia</taxon>
        <taxon>Armatimonadales</taxon>
        <taxon>Armatimonadaceae</taxon>
        <taxon>Armatimonas</taxon>
    </lineage>
</organism>
<dbReference type="NCBIfam" id="NF001377">
    <property type="entry name" value="PRK00278.2-4"/>
    <property type="match status" value="1"/>
</dbReference>
<dbReference type="PROSITE" id="PS00614">
    <property type="entry name" value="IGPS"/>
    <property type="match status" value="1"/>
</dbReference>
<dbReference type="InterPro" id="IPR013798">
    <property type="entry name" value="Indole-3-glycerol_P_synth_dom"/>
</dbReference>
<protein>
    <recommendedName>
        <fullName evidence="9">Indole-3-glycerol phosphate synthase</fullName>
        <shortName evidence="9">IGPS</shortName>
        <ecNumber evidence="9">4.1.1.48</ecNumber>
    </recommendedName>
</protein>
<dbReference type="PANTHER" id="PTHR22854">
    <property type="entry name" value="TRYPTOPHAN BIOSYNTHESIS PROTEIN"/>
    <property type="match status" value="1"/>
</dbReference>
<keyword evidence="4 9" id="KW-0028">Amino-acid biosynthesis</keyword>
<evidence type="ECO:0000256" key="5">
    <source>
        <dbReference type="ARBA" id="ARBA00022793"/>
    </source>
</evidence>
<proteinExistence type="inferred from homology"/>
<dbReference type="Gene3D" id="3.20.20.70">
    <property type="entry name" value="Aldolase class I"/>
    <property type="match status" value="1"/>
</dbReference>
<gene>
    <name evidence="9" type="primary">trpC</name>
    <name evidence="11" type="ORF">HNQ39_000666</name>
</gene>
<dbReference type="AlphaFoldDB" id="A0A7W9W3Z4"/>
<keyword evidence="7 9" id="KW-0057">Aromatic amino acid biosynthesis</keyword>
<evidence type="ECO:0000256" key="2">
    <source>
        <dbReference type="ARBA" id="ARBA00004696"/>
    </source>
</evidence>
<dbReference type="SUPFAM" id="SSF51366">
    <property type="entry name" value="Ribulose-phoshate binding barrel"/>
    <property type="match status" value="1"/>
</dbReference>
<dbReference type="CDD" id="cd00331">
    <property type="entry name" value="IGPS"/>
    <property type="match status" value="1"/>
</dbReference>
<dbReference type="InterPro" id="IPR001468">
    <property type="entry name" value="Indole-3-GlycerolPSynthase_CS"/>
</dbReference>
<dbReference type="GO" id="GO:0004640">
    <property type="term" value="F:phosphoribosylanthranilate isomerase activity"/>
    <property type="evidence" value="ECO:0007669"/>
    <property type="project" value="TreeGrafter"/>
</dbReference>
<comment type="caution">
    <text evidence="11">The sequence shown here is derived from an EMBL/GenBank/DDBJ whole genome shotgun (WGS) entry which is preliminary data.</text>
</comment>
<sequence>MSTILDKILATKRDELAALRAQHTPASLTTRCADLPPTRGFRTALAPPSLGAGGAKLIAEVKKASPSKGLIRPDFDPVAIARAYHAGGASCLSVLTDEQYFQGSLGYLAAIREAVPLPLLRKDFLIDPLQIYEARLAGADAILLIVAAIPSPSRLAEMRHVAELLGMDALVEVHNEAEVALAVESGATLLGVNNRDLKTFEVHLETFERLAPQFPKDAVAVAESGIFTPADVARMGAAGAHAVLVGESLMRQPDVEAATRALLTRA</sequence>
<evidence type="ECO:0000256" key="8">
    <source>
        <dbReference type="ARBA" id="ARBA00023239"/>
    </source>
</evidence>
<keyword evidence="6 9" id="KW-0822">Tryptophan biosynthesis</keyword>
<keyword evidence="5 9" id="KW-0210">Decarboxylase</keyword>
<dbReference type="PANTHER" id="PTHR22854:SF2">
    <property type="entry name" value="INDOLE-3-GLYCEROL-PHOSPHATE SYNTHASE"/>
    <property type="match status" value="1"/>
</dbReference>
<dbReference type="Proteomes" id="UP000520814">
    <property type="component" value="Unassembled WGS sequence"/>
</dbReference>
<dbReference type="UniPathway" id="UPA00035">
    <property type="reaction ID" value="UER00043"/>
</dbReference>
<comment type="similarity">
    <text evidence="3 9">Belongs to the TrpC family.</text>
</comment>
<evidence type="ECO:0000256" key="7">
    <source>
        <dbReference type="ARBA" id="ARBA00023141"/>
    </source>
</evidence>
<keyword evidence="12" id="KW-1185">Reference proteome</keyword>
<dbReference type="EC" id="4.1.1.48" evidence="9"/>
<evidence type="ECO:0000256" key="6">
    <source>
        <dbReference type="ARBA" id="ARBA00022822"/>
    </source>
</evidence>
<dbReference type="InterPro" id="IPR045186">
    <property type="entry name" value="Indole-3-glycerol_P_synth"/>
</dbReference>
<evidence type="ECO:0000313" key="11">
    <source>
        <dbReference type="EMBL" id="MBB6048904.1"/>
    </source>
</evidence>
<dbReference type="InterPro" id="IPR013785">
    <property type="entry name" value="Aldolase_TIM"/>
</dbReference>
<evidence type="ECO:0000256" key="3">
    <source>
        <dbReference type="ARBA" id="ARBA00008737"/>
    </source>
</evidence>
<dbReference type="GO" id="GO:0004425">
    <property type="term" value="F:indole-3-glycerol-phosphate synthase activity"/>
    <property type="evidence" value="ECO:0007669"/>
    <property type="project" value="UniProtKB-UniRule"/>
</dbReference>
<dbReference type="Pfam" id="PF00218">
    <property type="entry name" value="IGPS"/>
    <property type="match status" value="1"/>
</dbReference>
<name>A0A7W9W3Z4_ARMRO</name>
<keyword evidence="8 9" id="KW-0456">Lyase</keyword>